<reference evidence="1 2" key="1">
    <citation type="submission" date="2010-04" db="EMBL/GenBank/DDBJ databases">
        <authorList>
            <person name="Qin X."/>
            <person name="Bachman B."/>
            <person name="Battles P."/>
            <person name="Bell A."/>
            <person name="Bess C."/>
            <person name="Bickham C."/>
            <person name="Chaboub L."/>
            <person name="Chen D."/>
            <person name="Coyle M."/>
            <person name="Deiros D.R."/>
            <person name="Dinh H."/>
            <person name="Forbes L."/>
            <person name="Fowler G."/>
            <person name="Francisco L."/>
            <person name="Fu Q."/>
            <person name="Gubbala S."/>
            <person name="Hale W."/>
            <person name="Han Y."/>
            <person name="Hemphill L."/>
            <person name="Highlander S.K."/>
            <person name="Hirani K."/>
            <person name="Hogues M."/>
            <person name="Jackson L."/>
            <person name="Jakkamsetti A."/>
            <person name="Javaid M."/>
            <person name="Jiang H."/>
            <person name="Korchina V."/>
            <person name="Kovar C."/>
            <person name="Lara F."/>
            <person name="Lee S."/>
            <person name="Mata R."/>
            <person name="Mathew T."/>
            <person name="Moen C."/>
            <person name="Morales K."/>
            <person name="Munidasa M."/>
            <person name="Nazareth L."/>
            <person name="Ngo R."/>
            <person name="Nguyen L."/>
            <person name="Okwuonu G."/>
            <person name="Ongeri F."/>
            <person name="Patil S."/>
            <person name="Petrosino J."/>
            <person name="Pham C."/>
            <person name="Pham P."/>
            <person name="Pu L.-L."/>
            <person name="Puazo M."/>
            <person name="Raj R."/>
            <person name="Reid J."/>
            <person name="Rouhana J."/>
            <person name="Saada N."/>
            <person name="Shang Y."/>
            <person name="Simmons D."/>
            <person name="Thornton R."/>
            <person name="Warren J."/>
            <person name="Weissenberger G."/>
            <person name="Zhang J."/>
            <person name="Zhang L."/>
            <person name="Zhou C."/>
            <person name="Zhu D."/>
            <person name="Muzny D."/>
            <person name="Worley K."/>
            <person name="Gibbs R."/>
        </authorList>
    </citation>
    <scope>NUCLEOTIDE SEQUENCE [LARGE SCALE GENOMIC DNA]</scope>
    <source>
        <strain evidence="1 2">ATCC 49957</strain>
    </source>
</reference>
<proteinExistence type="predicted"/>
<gene>
    <name evidence="1" type="ORF">HMPREF0731_2701</name>
</gene>
<keyword evidence="2" id="KW-1185">Reference proteome</keyword>
<sequence>GSDTKTPRLFRGAGASPVPGAAPLEFLISSGTLLDLAALERVGGFREDFFIDAVDIEWCFRAWARGFSCWMARDVVMPHRLGRGILRVPVLGLHLAVQPDFRLYAYARNQAAMLGLAHVPLRWKAKLLPYLLVQALAHSLAQRRPGLPGVFLRGVWDGVRGRLGPVGPGR</sequence>
<name>D5RNP0_9PROT</name>
<dbReference type="Proteomes" id="UP000005324">
    <property type="component" value="Unassembled WGS sequence"/>
</dbReference>
<dbReference type="InterPro" id="IPR029044">
    <property type="entry name" value="Nucleotide-diphossugar_trans"/>
</dbReference>
<dbReference type="HOGENOM" id="CLU_1566284_0_0_5"/>
<evidence type="ECO:0000313" key="1">
    <source>
        <dbReference type="EMBL" id="EFH11079.1"/>
    </source>
</evidence>
<dbReference type="SUPFAM" id="SSF53448">
    <property type="entry name" value="Nucleotide-diphospho-sugar transferases"/>
    <property type="match status" value="1"/>
</dbReference>
<evidence type="ECO:0008006" key="3">
    <source>
        <dbReference type="Google" id="ProtNLM"/>
    </source>
</evidence>
<evidence type="ECO:0000313" key="2">
    <source>
        <dbReference type="Proteomes" id="UP000005324"/>
    </source>
</evidence>
<protein>
    <recommendedName>
        <fullName evidence="3">Rhamnosyltransferase</fullName>
    </recommendedName>
</protein>
<feature type="non-terminal residue" evidence="1">
    <location>
        <position position="1"/>
    </location>
</feature>
<dbReference type="EMBL" id="ADVL01000520">
    <property type="protein sequence ID" value="EFH11079.1"/>
    <property type="molecule type" value="Genomic_DNA"/>
</dbReference>
<dbReference type="AlphaFoldDB" id="D5RNP0"/>
<accession>D5RNP0</accession>
<organism evidence="1 2">
    <name type="scientific">Pseudoroseomonas cervicalis ATCC 49957</name>
    <dbReference type="NCBI Taxonomy" id="525371"/>
    <lineage>
        <taxon>Bacteria</taxon>
        <taxon>Pseudomonadati</taxon>
        <taxon>Pseudomonadota</taxon>
        <taxon>Alphaproteobacteria</taxon>
        <taxon>Acetobacterales</taxon>
        <taxon>Roseomonadaceae</taxon>
        <taxon>Roseomonas</taxon>
    </lineage>
</organism>
<dbReference type="Gene3D" id="3.90.550.10">
    <property type="entry name" value="Spore Coat Polysaccharide Biosynthesis Protein SpsA, Chain A"/>
    <property type="match status" value="1"/>
</dbReference>
<comment type="caution">
    <text evidence="1">The sequence shown here is derived from an EMBL/GenBank/DDBJ whole genome shotgun (WGS) entry which is preliminary data.</text>
</comment>